<accession>A0A8J6PA01</accession>
<dbReference type="PROSITE" id="PS51885">
    <property type="entry name" value="NEPRILYSIN"/>
    <property type="match status" value="1"/>
</dbReference>
<dbReference type="AlphaFoldDB" id="A0A8J6PA01"/>
<comment type="cofactor">
    <cofactor evidence="1">
        <name>Zn(2+)</name>
        <dbReference type="ChEBI" id="CHEBI:29105"/>
    </cofactor>
</comment>
<comment type="similarity">
    <text evidence="2">Belongs to the peptidase M13 family.</text>
</comment>
<keyword evidence="6" id="KW-0862">Zinc</keyword>
<name>A0A8J6PA01_9FLAO</name>
<dbReference type="PRINTS" id="PR00786">
    <property type="entry name" value="NEPRILYSIN"/>
</dbReference>
<reference evidence="10" key="1">
    <citation type="submission" date="2020-09" db="EMBL/GenBank/DDBJ databases">
        <title>Taishania pollutisoli gen. nov., sp. nov., Isolated from Tetrabromobisphenol A-Contaminated Soil.</title>
        <authorList>
            <person name="Chen Q."/>
        </authorList>
    </citation>
    <scope>NUCLEOTIDE SEQUENCE</scope>
    <source>
        <strain evidence="10">CZZ-1</strain>
    </source>
</reference>
<dbReference type="GO" id="GO:0005886">
    <property type="term" value="C:plasma membrane"/>
    <property type="evidence" value="ECO:0007669"/>
    <property type="project" value="TreeGrafter"/>
</dbReference>
<protein>
    <submittedName>
        <fullName evidence="10">M13 family metallopeptidase</fullName>
    </submittedName>
</protein>
<dbReference type="Pfam" id="PF01431">
    <property type="entry name" value="Peptidase_M13"/>
    <property type="match status" value="1"/>
</dbReference>
<gene>
    <name evidence="10" type="ORF">H9Y05_11280</name>
</gene>
<dbReference type="Gene3D" id="3.40.390.10">
    <property type="entry name" value="Collagenase (Catalytic Domain)"/>
    <property type="match status" value="1"/>
</dbReference>
<keyword evidence="11" id="KW-1185">Reference proteome</keyword>
<keyword evidence="7" id="KW-0482">Metalloprotease</keyword>
<evidence type="ECO:0000256" key="1">
    <source>
        <dbReference type="ARBA" id="ARBA00001947"/>
    </source>
</evidence>
<dbReference type="GO" id="GO:0046872">
    <property type="term" value="F:metal ion binding"/>
    <property type="evidence" value="ECO:0007669"/>
    <property type="project" value="UniProtKB-KW"/>
</dbReference>
<dbReference type="InterPro" id="IPR042089">
    <property type="entry name" value="Peptidase_M13_dom_2"/>
</dbReference>
<evidence type="ECO:0000256" key="6">
    <source>
        <dbReference type="ARBA" id="ARBA00022833"/>
    </source>
</evidence>
<evidence type="ECO:0000256" key="2">
    <source>
        <dbReference type="ARBA" id="ARBA00007357"/>
    </source>
</evidence>
<dbReference type="EMBL" id="JACVEL010000007">
    <property type="protein sequence ID" value="MBC9813051.1"/>
    <property type="molecule type" value="Genomic_DNA"/>
</dbReference>
<dbReference type="PANTHER" id="PTHR11733">
    <property type="entry name" value="ZINC METALLOPROTEASE FAMILY M13 NEPRILYSIN-RELATED"/>
    <property type="match status" value="1"/>
</dbReference>
<dbReference type="InterPro" id="IPR000718">
    <property type="entry name" value="Peptidase_M13"/>
</dbReference>
<keyword evidence="3" id="KW-0645">Protease</keyword>
<dbReference type="Proteomes" id="UP000652681">
    <property type="component" value="Unassembled WGS sequence"/>
</dbReference>
<evidence type="ECO:0000256" key="5">
    <source>
        <dbReference type="ARBA" id="ARBA00022801"/>
    </source>
</evidence>
<dbReference type="InterPro" id="IPR024079">
    <property type="entry name" value="MetalloPept_cat_dom_sf"/>
</dbReference>
<keyword evidence="4" id="KW-0479">Metal-binding</keyword>
<dbReference type="PROSITE" id="PS51257">
    <property type="entry name" value="PROKAR_LIPOPROTEIN"/>
    <property type="match status" value="1"/>
</dbReference>
<evidence type="ECO:0000256" key="7">
    <source>
        <dbReference type="ARBA" id="ARBA00023049"/>
    </source>
</evidence>
<evidence type="ECO:0000259" key="9">
    <source>
        <dbReference type="Pfam" id="PF05649"/>
    </source>
</evidence>
<feature type="domain" description="Peptidase M13 C-terminal" evidence="8">
    <location>
        <begin position="476"/>
        <end position="672"/>
    </location>
</feature>
<sequence length="680" mass="77480">MKKTPLYLVMGAVVLASCNSAKTEHAELKTIDVDYLSKTVKPTEDFFLFANENWIKNNPVPASESRWGSFNELEQENNKKLTEILEEFKNAKAKKGTKEQLLGDFYASYTNMDARNKKGAEPIKQELDQIAQLKSKDELAALIATMHRQGIGAFFGFGVEQDLKNVENHISYFGQGGIGLPNRDYYKDATKAEIREAYKKYIGDAFALAGLTNETTQGNQNMKVANVYRIEDKLASVMLKPAEQRIPELTYNKYGKKQLTDEFKNFDFNAYLTGIGSLDFDTLIVDNTKYPAHLNKLIKEESLDAIKDYLTWQTLDRYIGSLGQQFVDLEFAFQGTTLSGKKEMKPINERAIEKITRSSFGEMLGKAFVDKYFSEAAQKRVNEMVDNLKAVYKERIEKLSWMSDATKKEAVGKLESFGRKLGFPNKWEDFSSLNFSPDTYVSNLKAVAAYDHKKNMNKLAEKVDRDEWHMPAHMVNAYYHPLLNEIAFPAGIMQPPFFDNEAEDAVNYGRIGMVIGHEFTHGFDDMGSKFAADGSFKNWWSDADRKAFEAKTKVYGETFSNFCPFEGHCVNPDLTMGENIADLGGLTMAYYAYTRTDEFKKGEKRAGYTPAQRFFISYAQLWKINYTDAELKKRLATDPHSPGMYRINGPLKNCPEFFEAFDVKEGDKMRNPKDKVAVIW</sequence>
<evidence type="ECO:0000256" key="4">
    <source>
        <dbReference type="ARBA" id="ARBA00022723"/>
    </source>
</evidence>
<dbReference type="InterPro" id="IPR018497">
    <property type="entry name" value="Peptidase_M13_C"/>
</dbReference>
<evidence type="ECO:0000259" key="8">
    <source>
        <dbReference type="Pfam" id="PF01431"/>
    </source>
</evidence>
<dbReference type="CDD" id="cd08662">
    <property type="entry name" value="M13"/>
    <property type="match status" value="1"/>
</dbReference>
<evidence type="ECO:0000256" key="3">
    <source>
        <dbReference type="ARBA" id="ARBA00022670"/>
    </source>
</evidence>
<comment type="caution">
    <text evidence="10">The sequence shown here is derived from an EMBL/GenBank/DDBJ whole genome shotgun (WGS) entry which is preliminary data.</text>
</comment>
<dbReference type="SUPFAM" id="SSF55486">
    <property type="entry name" value="Metalloproteases ('zincins'), catalytic domain"/>
    <property type="match status" value="1"/>
</dbReference>
<evidence type="ECO:0000313" key="10">
    <source>
        <dbReference type="EMBL" id="MBC9813051.1"/>
    </source>
</evidence>
<dbReference type="GO" id="GO:0004222">
    <property type="term" value="F:metalloendopeptidase activity"/>
    <property type="evidence" value="ECO:0007669"/>
    <property type="project" value="InterPro"/>
</dbReference>
<dbReference type="Gene3D" id="1.10.1380.10">
    <property type="entry name" value="Neutral endopeptidase , domain2"/>
    <property type="match status" value="1"/>
</dbReference>
<dbReference type="GO" id="GO:0016485">
    <property type="term" value="P:protein processing"/>
    <property type="evidence" value="ECO:0007669"/>
    <property type="project" value="TreeGrafter"/>
</dbReference>
<dbReference type="InterPro" id="IPR008753">
    <property type="entry name" value="Peptidase_M13_N"/>
</dbReference>
<dbReference type="RefSeq" id="WP_163491218.1">
    <property type="nucleotide sequence ID" value="NZ_JACVEL010000007.1"/>
</dbReference>
<keyword evidence="5" id="KW-0378">Hydrolase</keyword>
<dbReference type="Pfam" id="PF05649">
    <property type="entry name" value="Peptidase_M13_N"/>
    <property type="match status" value="1"/>
</dbReference>
<organism evidence="10 11">
    <name type="scientific">Taishania pollutisoli</name>
    <dbReference type="NCBI Taxonomy" id="2766479"/>
    <lineage>
        <taxon>Bacteria</taxon>
        <taxon>Pseudomonadati</taxon>
        <taxon>Bacteroidota</taxon>
        <taxon>Flavobacteriia</taxon>
        <taxon>Flavobacteriales</taxon>
        <taxon>Crocinitomicaceae</taxon>
        <taxon>Taishania</taxon>
    </lineage>
</organism>
<feature type="domain" description="Peptidase M13 N-terminal" evidence="9">
    <location>
        <begin position="42"/>
        <end position="424"/>
    </location>
</feature>
<proteinExistence type="inferred from homology"/>
<evidence type="ECO:0000313" key="11">
    <source>
        <dbReference type="Proteomes" id="UP000652681"/>
    </source>
</evidence>
<dbReference type="PANTHER" id="PTHR11733:SF167">
    <property type="entry name" value="FI17812P1-RELATED"/>
    <property type="match status" value="1"/>
</dbReference>